<gene>
    <name evidence="2" type="ORF">HMPREF9450_00546</name>
</gene>
<dbReference type="Proteomes" id="UP000006008">
    <property type="component" value="Unassembled WGS sequence"/>
</dbReference>
<dbReference type="RefSeq" id="WP_009133352.1">
    <property type="nucleotide sequence ID" value="NZ_CP102250.1"/>
</dbReference>
<protein>
    <recommendedName>
        <fullName evidence="4">Spore coat protein U domain-containing protein</fullName>
    </recommendedName>
</protein>
<feature type="chain" id="PRO_5003477866" description="Spore coat protein U domain-containing protein" evidence="1">
    <location>
        <begin position="20"/>
        <end position="126"/>
    </location>
</feature>
<feature type="signal peptide" evidence="1">
    <location>
        <begin position="1"/>
        <end position="19"/>
    </location>
</feature>
<dbReference type="AlphaFoldDB" id="G5H6I6"/>
<evidence type="ECO:0000313" key="2">
    <source>
        <dbReference type="EMBL" id="EHB92997.1"/>
    </source>
</evidence>
<reference evidence="2 3" key="1">
    <citation type="submission" date="2011-08" db="EMBL/GenBank/DDBJ databases">
        <title>The Genome Sequence of Alistipes indistinctus YIT 12060.</title>
        <authorList>
            <consortium name="The Broad Institute Genome Sequencing Platform"/>
            <person name="Earl A."/>
            <person name="Ward D."/>
            <person name="Feldgarden M."/>
            <person name="Gevers D."/>
            <person name="Morotomi M."/>
            <person name="Young S.K."/>
            <person name="Zeng Q."/>
            <person name="Gargeya S."/>
            <person name="Fitzgerald M."/>
            <person name="Haas B."/>
            <person name="Abouelleil A."/>
            <person name="Alvarado L."/>
            <person name="Arachchi H.M."/>
            <person name="Berlin A."/>
            <person name="Brown A."/>
            <person name="Chapman S.B."/>
            <person name="Chen Z."/>
            <person name="Dunbar C."/>
            <person name="Freedman E."/>
            <person name="Gearin G."/>
            <person name="Gellesch M."/>
            <person name="Goldberg J."/>
            <person name="Griggs A."/>
            <person name="Gujja S."/>
            <person name="Heiman D."/>
            <person name="Howarth C."/>
            <person name="Larson L."/>
            <person name="Lui A."/>
            <person name="MacDonald P.J.P."/>
            <person name="Montmayeur A."/>
            <person name="Murphy C."/>
            <person name="Neiman D."/>
            <person name="Pearson M."/>
            <person name="Priest M."/>
            <person name="Roberts A."/>
            <person name="Saif S."/>
            <person name="Shea T."/>
            <person name="Shenoy N."/>
            <person name="Sisk P."/>
            <person name="Stolte C."/>
            <person name="Sykes S."/>
            <person name="Wortman J."/>
            <person name="Nusbaum C."/>
            <person name="Birren B."/>
        </authorList>
    </citation>
    <scope>NUCLEOTIDE SEQUENCE [LARGE SCALE GENOMIC DNA]</scope>
    <source>
        <strain evidence="2 3">YIT 12060</strain>
    </source>
</reference>
<evidence type="ECO:0008006" key="4">
    <source>
        <dbReference type="Google" id="ProtNLM"/>
    </source>
</evidence>
<accession>G5H6I6</accession>
<evidence type="ECO:0000313" key="3">
    <source>
        <dbReference type="Proteomes" id="UP000006008"/>
    </source>
</evidence>
<dbReference type="STRING" id="742725.HMPREF9450_00546"/>
<name>G5H6I6_9BACT</name>
<proteinExistence type="predicted"/>
<organism evidence="2 3">
    <name type="scientific">Alistipes indistinctus YIT 12060</name>
    <dbReference type="NCBI Taxonomy" id="742725"/>
    <lineage>
        <taxon>Bacteria</taxon>
        <taxon>Pseudomonadati</taxon>
        <taxon>Bacteroidota</taxon>
        <taxon>Bacteroidia</taxon>
        <taxon>Bacteroidales</taxon>
        <taxon>Rikenellaceae</taxon>
        <taxon>Alistipes</taxon>
    </lineage>
</organism>
<sequence>MKKLFVMLAFLFLSWTGYCVDIQCSNGSDAEIEPRTIYICLVISKMGTEVIATQVDGVYNAQANLQNSLQFSYVSQSHPYHTLHLIESGRSSSGRIEGTEYAGGASIDLFSSYPNIVKGSTIEVPW</sequence>
<keyword evidence="1" id="KW-0732">Signal</keyword>
<keyword evidence="3" id="KW-1185">Reference proteome</keyword>
<dbReference type="GeneID" id="92816965"/>
<comment type="caution">
    <text evidence="2">The sequence shown here is derived from an EMBL/GenBank/DDBJ whole genome shotgun (WGS) entry which is preliminary data.</text>
</comment>
<evidence type="ECO:0000256" key="1">
    <source>
        <dbReference type="SAM" id="SignalP"/>
    </source>
</evidence>
<dbReference type="EMBL" id="ADLD01000005">
    <property type="protein sequence ID" value="EHB92997.1"/>
    <property type="molecule type" value="Genomic_DNA"/>
</dbReference>
<dbReference type="HOGENOM" id="CLU_2010425_0_0_10"/>